<organism evidence="1">
    <name type="scientific">marine sediment metagenome</name>
    <dbReference type="NCBI Taxonomy" id="412755"/>
    <lineage>
        <taxon>unclassified sequences</taxon>
        <taxon>metagenomes</taxon>
        <taxon>ecological metagenomes</taxon>
    </lineage>
</organism>
<dbReference type="AlphaFoldDB" id="A0A0F9FFW7"/>
<comment type="caution">
    <text evidence="1">The sequence shown here is derived from an EMBL/GenBank/DDBJ whole genome shotgun (WGS) entry which is preliminary data.</text>
</comment>
<name>A0A0F9FFW7_9ZZZZ</name>
<sequence length="85" mass="9961">MAKVYCGKCQHYKEYMFYGKMSEGWLRANGCMEPQNVEVEESDDFERHHERPYAKEKAAVINKYNNCGRFKALEVRNGKASDEES</sequence>
<proteinExistence type="predicted"/>
<gene>
    <name evidence="1" type="ORF">LCGC14_1956600</name>
</gene>
<evidence type="ECO:0000313" key="1">
    <source>
        <dbReference type="EMBL" id="KKL85254.1"/>
    </source>
</evidence>
<reference evidence="1" key="1">
    <citation type="journal article" date="2015" name="Nature">
        <title>Complex archaea that bridge the gap between prokaryotes and eukaryotes.</title>
        <authorList>
            <person name="Spang A."/>
            <person name="Saw J.H."/>
            <person name="Jorgensen S.L."/>
            <person name="Zaremba-Niedzwiedzka K."/>
            <person name="Martijn J."/>
            <person name="Lind A.E."/>
            <person name="van Eijk R."/>
            <person name="Schleper C."/>
            <person name="Guy L."/>
            <person name="Ettema T.J."/>
        </authorList>
    </citation>
    <scope>NUCLEOTIDE SEQUENCE</scope>
</reference>
<accession>A0A0F9FFW7</accession>
<protein>
    <submittedName>
        <fullName evidence="1">Uncharacterized protein</fullName>
    </submittedName>
</protein>
<dbReference type="EMBL" id="LAZR01021459">
    <property type="protein sequence ID" value="KKL85254.1"/>
    <property type="molecule type" value="Genomic_DNA"/>
</dbReference>